<name>A0A3M7PHD7_BRAPC</name>
<organism evidence="1 2">
    <name type="scientific">Brachionus plicatilis</name>
    <name type="common">Marine rotifer</name>
    <name type="synonym">Brachionus muelleri</name>
    <dbReference type="NCBI Taxonomy" id="10195"/>
    <lineage>
        <taxon>Eukaryota</taxon>
        <taxon>Metazoa</taxon>
        <taxon>Spiralia</taxon>
        <taxon>Gnathifera</taxon>
        <taxon>Rotifera</taxon>
        <taxon>Eurotatoria</taxon>
        <taxon>Monogononta</taxon>
        <taxon>Pseudotrocha</taxon>
        <taxon>Ploima</taxon>
        <taxon>Brachionidae</taxon>
        <taxon>Brachionus</taxon>
    </lineage>
</organism>
<evidence type="ECO:0000313" key="2">
    <source>
        <dbReference type="Proteomes" id="UP000276133"/>
    </source>
</evidence>
<dbReference type="AlphaFoldDB" id="A0A3M7PHD7"/>
<protein>
    <submittedName>
        <fullName evidence="1">Uncharacterized protein</fullName>
    </submittedName>
</protein>
<keyword evidence="2" id="KW-1185">Reference proteome</keyword>
<reference evidence="1 2" key="1">
    <citation type="journal article" date="2018" name="Sci. Rep.">
        <title>Genomic signatures of local adaptation to the degree of environmental predictability in rotifers.</title>
        <authorList>
            <person name="Franch-Gras L."/>
            <person name="Hahn C."/>
            <person name="Garcia-Roger E.M."/>
            <person name="Carmona M.J."/>
            <person name="Serra M."/>
            <person name="Gomez A."/>
        </authorList>
    </citation>
    <scope>NUCLEOTIDE SEQUENCE [LARGE SCALE GENOMIC DNA]</scope>
    <source>
        <strain evidence="1">HYR1</strain>
    </source>
</reference>
<gene>
    <name evidence="1" type="ORF">BpHYR1_027572</name>
</gene>
<evidence type="ECO:0000313" key="1">
    <source>
        <dbReference type="EMBL" id="RMZ98472.1"/>
    </source>
</evidence>
<comment type="caution">
    <text evidence="1">The sequence shown here is derived from an EMBL/GenBank/DDBJ whole genome shotgun (WGS) entry which is preliminary data.</text>
</comment>
<dbReference type="Proteomes" id="UP000276133">
    <property type="component" value="Unassembled WGS sequence"/>
</dbReference>
<dbReference type="EMBL" id="REGN01010757">
    <property type="protein sequence ID" value="RMZ98472.1"/>
    <property type="molecule type" value="Genomic_DNA"/>
</dbReference>
<sequence length="83" mass="9765">MDSSSIEKLYWKETYKHILTYLTISESTSRTQSKKIDKKILRNVAVKSVATKNEIIKKIASFLSMNFQENNNYFETAQLFLEH</sequence>
<proteinExistence type="predicted"/>
<accession>A0A3M7PHD7</accession>